<feature type="chain" id="PRO_5042844487" evidence="1">
    <location>
        <begin position="20"/>
        <end position="212"/>
    </location>
</feature>
<feature type="signal peptide" evidence="1">
    <location>
        <begin position="1"/>
        <end position="19"/>
    </location>
</feature>
<sequence length="212" mass="23347">MLPISCPLLMAALATGVLAAQQDIVMWPWMNPDSMSASLDVDSTCLNALIEKEDWQGQQPAYDADDYCTYGGPSLDMPKCADPDFDLSVVPPSTNSMVRLYSTDLVWIILTLITTAAAACPPLTCITPQLCSNWFPQYFHGRLASPFLTEGGDTDYLLDQWTDIQSACGKDMPAITASKTLYFDEWSRYATATPTILTARKRKAKREATPNV</sequence>
<organism evidence="2 3">
    <name type="scientific">Parathielavia appendiculata</name>
    <dbReference type="NCBI Taxonomy" id="2587402"/>
    <lineage>
        <taxon>Eukaryota</taxon>
        <taxon>Fungi</taxon>
        <taxon>Dikarya</taxon>
        <taxon>Ascomycota</taxon>
        <taxon>Pezizomycotina</taxon>
        <taxon>Sordariomycetes</taxon>
        <taxon>Sordariomycetidae</taxon>
        <taxon>Sordariales</taxon>
        <taxon>Chaetomiaceae</taxon>
        <taxon>Parathielavia</taxon>
    </lineage>
</organism>
<keyword evidence="1" id="KW-0732">Signal</keyword>
<dbReference type="RefSeq" id="XP_062650878.1">
    <property type="nucleotide sequence ID" value="XM_062796893.1"/>
</dbReference>
<dbReference type="EMBL" id="MU853224">
    <property type="protein sequence ID" value="KAK4127107.1"/>
    <property type="molecule type" value="Genomic_DNA"/>
</dbReference>
<gene>
    <name evidence="2" type="ORF">N657DRAFT_687452</name>
</gene>
<comment type="caution">
    <text evidence="2">The sequence shown here is derived from an EMBL/GenBank/DDBJ whole genome shotgun (WGS) entry which is preliminary data.</text>
</comment>
<evidence type="ECO:0000313" key="2">
    <source>
        <dbReference type="EMBL" id="KAK4127107.1"/>
    </source>
</evidence>
<reference evidence="2" key="1">
    <citation type="journal article" date="2023" name="Mol. Phylogenet. Evol.">
        <title>Genome-scale phylogeny and comparative genomics of the fungal order Sordariales.</title>
        <authorList>
            <person name="Hensen N."/>
            <person name="Bonometti L."/>
            <person name="Westerberg I."/>
            <person name="Brannstrom I.O."/>
            <person name="Guillou S."/>
            <person name="Cros-Aarteil S."/>
            <person name="Calhoun S."/>
            <person name="Haridas S."/>
            <person name="Kuo A."/>
            <person name="Mondo S."/>
            <person name="Pangilinan J."/>
            <person name="Riley R."/>
            <person name="LaButti K."/>
            <person name="Andreopoulos B."/>
            <person name="Lipzen A."/>
            <person name="Chen C."/>
            <person name="Yan M."/>
            <person name="Daum C."/>
            <person name="Ng V."/>
            <person name="Clum A."/>
            <person name="Steindorff A."/>
            <person name="Ohm R.A."/>
            <person name="Martin F."/>
            <person name="Silar P."/>
            <person name="Natvig D.O."/>
            <person name="Lalanne C."/>
            <person name="Gautier V."/>
            <person name="Ament-Velasquez S.L."/>
            <person name="Kruys A."/>
            <person name="Hutchinson M.I."/>
            <person name="Powell A.J."/>
            <person name="Barry K."/>
            <person name="Miller A.N."/>
            <person name="Grigoriev I.V."/>
            <person name="Debuchy R."/>
            <person name="Gladieux P."/>
            <person name="Hiltunen Thoren M."/>
            <person name="Johannesson H."/>
        </authorList>
    </citation>
    <scope>NUCLEOTIDE SEQUENCE</scope>
    <source>
        <strain evidence="2">CBS 731.68</strain>
    </source>
</reference>
<dbReference type="AlphaFoldDB" id="A0AAN6U661"/>
<evidence type="ECO:0000313" key="3">
    <source>
        <dbReference type="Proteomes" id="UP001302602"/>
    </source>
</evidence>
<keyword evidence="3" id="KW-1185">Reference proteome</keyword>
<accession>A0AAN6U661</accession>
<evidence type="ECO:0000256" key="1">
    <source>
        <dbReference type="SAM" id="SignalP"/>
    </source>
</evidence>
<protein>
    <submittedName>
        <fullName evidence="2">Uncharacterized protein</fullName>
    </submittedName>
</protein>
<dbReference type="GeneID" id="87833661"/>
<reference evidence="2" key="2">
    <citation type="submission" date="2023-05" db="EMBL/GenBank/DDBJ databases">
        <authorList>
            <consortium name="Lawrence Berkeley National Laboratory"/>
            <person name="Steindorff A."/>
            <person name="Hensen N."/>
            <person name="Bonometti L."/>
            <person name="Westerberg I."/>
            <person name="Brannstrom I.O."/>
            <person name="Guillou S."/>
            <person name="Cros-Aarteil S."/>
            <person name="Calhoun S."/>
            <person name="Haridas S."/>
            <person name="Kuo A."/>
            <person name="Mondo S."/>
            <person name="Pangilinan J."/>
            <person name="Riley R."/>
            <person name="Labutti K."/>
            <person name="Andreopoulos B."/>
            <person name="Lipzen A."/>
            <person name="Chen C."/>
            <person name="Yanf M."/>
            <person name="Daum C."/>
            <person name="Ng V."/>
            <person name="Clum A."/>
            <person name="Ohm R."/>
            <person name="Martin F."/>
            <person name="Silar P."/>
            <person name="Natvig D."/>
            <person name="Lalanne C."/>
            <person name="Gautier V."/>
            <person name="Ament-Velasquez S.L."/>
            <person name="Kruys A."/>
            <person name="Hutchinson M.I."/>
            <person name="Powell A.J."/>
            <person name="Barry K."/>
            <person name="Miller A.N."/>
            <person name="Grigoriev I.V."/>
            <person name="Debuchy R."/>
            <person name="Gladieux P."/>
            <person name="Thoren M.H."/>
            <person name="Johannesson H."/>
        </authorList>
    </citation>
    <scope>NUCLEOTIDE SEQUENCE</scope>
    <source>
        <strain evidence="2">CBS 731.68</strain>
    </source>
</reference>
<name>A0AAN6U661_9PEZI</name>
<proteinExistence type="predicted"/>
<dbReference type="Proteomes" id="UP001302602">
    <property type="component" value="Unassembled WGS sequence"/>
</dbReference>